<dbReference type="InterPro" id="IPR018077">
    <property type="entry name" value="Glyco_hydro_fam25_subgr"/>
</dbReference>
<reference evidence="5 6" key="1">
    <citation type="submission" date="2019-07" db="EMBL/GenBank/DDBJ databases">
        <title>Whole genome shotgun sequence of Reyranella soli NBRC 108950.</title>
        <authorList>
            <person name="Hosoyama A."/>
            <person name="Uohara A."/>
            <person name="Ohji S."/>
            <person name="Ichikawa N."/>
        </authorList>
    </citation>
    <scope>NUCLEOTIDE SEQUENCE [LARGE SCALE GENOMIC DNA]</scope>
    <source>
        <strain evidence="5 6">NBRC 108950</strain>
    </source>
</reference>
<keyword evidence="3" id="KW-0326">Glycosidase</keyword>
<gene>
    <name evidence="5" type="ORF">RSO01_00270</name>
</gene>
<name>A0A512N2M2_9HYPH</name>
<evidence type="ECO:0000256" key="3">
    <source>
        <dbReference type="ARBA" id="ARBA00023295"/>
    </source>
</evidence>
<evidence type="ECO:0000256" key="2">
    <source>
        <dbReference type="ARBA" id="ARBA00022801"/>
    </source>
</evidence>
<dbReference type="OrthoDB" id="5298492at2"/>
<accession>A0A512N2M2</accession>
<dbReference type="PANTHER" id="PTHR34135">
    <property type="entry name" value="LYSOZYME"/>
    <property type="match status" value="1"/>
</dbReference>
<dbReference type="AlphaFoldDB" id="A0A512N2M2"/>
<evidence type="ECO:0000313" key="6">
    <source>
        <dbReference type="Proteomes" id="UP000321058"/>
    </source>
</evidence>
<comment type="similarity">
    <text evidence="1">Belongs to the glycosyl hydrolase 25 family.</text>
</comment>
<dbReference type="RefSeq" id="WP_147144933.1">
    <property type="nucleotide sequence ID" value="NZ_BKAJ01000003.1"/>
</dbReference>
<dbReference type="SMART" id="SM00641">
    <property type="entry name" value="Glyco_25"/>
    <property type="match status" value="1"/>
</dbReference>
<keyword evidence="2" id="KW-0378">Hydrolase</keyword>
<sequence>MISRRTLLSSSLAASAVAGCSTNRTIAPPYQMPIAPPPPDRATLGLDAVIDLSRGVTVTSFGQVRQSGILGVIHKASEGGDYADTAYAGRRSQAEAAGLLWGAYHFGTGQMPGEQQAAFFLSMSRPGTRTLLALDLEANENNPSNSMRLDQAEAFVQVVAQATGQLPVVYVHPTWANGEPLPNSGLSLGAVVTPASILARCGLWVADYHDSPEVPRAWEATGWKLWQYAGDESAGRPAYGQTTIVQGVSHCDRNLFNGDAGALRGFWGSST</sequence>
<comment type="caution">
    <text evidence="5">The sequence shown here is derived from an EMBL/GenBank/DDBJ whole genome shotgun (WGS) entry which is preliminary data.</text>
</comment>
<dbReference type="Proteomes" id="UP000321058">
    <property type="component" value="Unassembled WGS sequence"/>
</dbReference>
<evidence type="ECO:0000313" key="5">
    <source>
        <dbReference type="EMBL" id="GEP52861.1"/>
    </source>
</evidence>
<dbReference type="InterPro" id="IPR017853">
    <property type="entry name" value="GH"/>
</dbReference>
<organism evidence="5 6">
    <name type="scientific">Reyranella soli</name>
    <dbReference type="NCBI Taxonomy" id="1230389"/>
    <lineage>
        <taxon>Bacteria</taxon>
        <taxon>Pseudomonadati</taxon>
        <taxon>Pseudomonadota</taxon>
        <taxon>Alphaproteobacteria</taxon>
        <taxon>Hyphomicrobiales</taxon>
        <taxon>Reyranellaceae</taxon>
        <taxon>Reyranella</taxon>
    </lineage>
</organism>
<feature type="chain" id="PRO_5022041806" description="Lysozyme" evidence="4">
    <location>
        <begin position="19"/>
        <end position="271"/>
    </location>
</feature>
<dbReference type="CDD" id="cd00599">
    <property type="entry name" value="GH25_muramidase"/>
    <property type="match status" value="1"/>
</dbReference>
<protein>
    <recommendedName>
        <fullName evidence="7">Lysozyme</fullName>
    </recommendedName>
</protein>
<feature type="signal peptide" evidence="4">
    <location>
        <begin position="1"/>
        <end position="18"/>
    </location>
</feature>
<keyword evidence="6" id="KW-1185">Reference proteome</keyword>
<dbReference type="SUPFAM" id="SSF51445">
    <property type="entry name" value="(Trans)glycosidases"/>
    <property type="match status" value="1"/>
</dbReference>
<dbReference type="GO" id="GO:0009253">
    <property type="term" value="P:peptidoglycan catabolic process"/>
    <property type="evidence" value="ECO:0007669"/>
    <property type="project" value="InterPro"/>
</dbReference>
<keyword evidence="4" id="KW-0732">Signal</keyword>
<evidence type="ECO:0008006" key="7">
    <source>
        <dbReference type="Google" id="ProtNLM"/>
    </source>
</evidence>
<dbReference type="PANTHER" id="PTHR34135:SF2">
    <property type="entry name" value="LYSOZYME"/>
    <property type="match status" value="1"/>
</dbReference>
<evidence type="ECO:0000256" key="1">
    <source>
        <dbReference type="ARBA" id="ARBA00010646"/>
    </source>
</evidence>
<proteinExistence type="inferred from homology"/>
<dbReference type="PROSITE" id="PS51904">
    <property type="entry name" value="GLYCOSYL_HYDROL_F25_2"/>
    <property type="match status" value="1"/>
</dbReference>
<evidence type="ECO:0000256" key="4">
    <source>
        <dbReference type="SAM" id="SignalP"/>
    </source>
</evidence>
<dbReference type="Pfam" id="PF01183">
    <property type="entry name" value="Glyco_hydro_25"/>
    <property type="match status" value="1"/>
</dbReference>
<dbReference type="GO" id="GO:0016998">
    <property type="term" value="P:cell wall macromolecule catabolic process"/>
    <property type="evidence" value="ECO:0007669"/>
    <property type="project" value="InterPro"/>
</dbReference>
<dbReference type="Gene3D" id="3.20.20.80">
    <property type="entry name" value="Glycosidases"/>
    <property type="match status" value="1"/>
</dbReference>
<dbReference type="InterPro" id="IPR002053">
    <property type="entry name" value="Glyco_hydro_25"/>
</dbReference>
<dbReference type="PROSITE" id="PS51257">
    <property type="entry name" value="PROKAR_LIPOPROTEIN"/>
    <property type="match status" value="1"/>
</dbReference>
<dbReference type="EMBL" id="BKAJ01000003">
    <property type="protein sequence ID" value="GEP52861.1"/>
    <property type="molecule type" value="Genomic_DNA"/>
</dbReference>
<dbReference type="GO" id="GO:0016052">
    <property type="term" value="P:carbohydrate catabolic process"/>
    <property type="evidence" value="ECO:0007669"/>
    <property type="project" value="TreeGrafter"/>
</dbReference>
<dbReference type="GO" id="GO:0003796">
    <property type="term" value="F:lysozyme activity"/>
    <property type="evidence" value="ECO:0007669"/>
    <property type="project" value="InterPro"/>
</dbReference>